<evidence type="ECO:0000259" key="2">
    <source>
        <dbReference type="Pfam" id="PF00884"/>
    </source>
</evidence>
<evidence type="ECO:0000256" key="1">
    <source>
        <dbReference type="SAM" id="MobiDB-lite"/>
    </source>
</evidence>
<organism evidence="3 4">
    <name type="scientific">Streptomyces spiralis</name>
    <dbReference type="NCBI Taxonomy" id="66376"/>
    <lineage>
        <taxon>Bacteria</taxon>
        <taxon>Bacillati</taxon>
        <taxon>Actinomycetota</taxon>
        <taxon>Actinomycetes</taxon>
        <taxon>Kitasatosporales</taxon>
        <taxon>Streptomycetaceae</taxon>
        <taxon>Streptomyces</taxon>
    </lineage>
</organism>
<feature type="region of interest" description="Disordered" evidence="1">
    <location>
        <begin position="1"/>
        <end position="30"/>
    </location>
</feature>
<evidence type="ECO:0000313" key="4">
    <source>
        <dbReference type="Proteomes" id="UP000641386"/>
    </source>
</evidence>
<protein>
    <submittedName>
        <fullName evidence="3">Membrane protein</fullName>
    </submittedName>
</protein>
<dbReference type="AlphaFoldDB" id="A0A919ABV9"/>
<evidence type="ECO:0000313" key="3">
    <source>
        <dbReference type="EMBL" id="GHE97698.1"/>
    </source>
</evidence>
<dbReference type="NCBIfam" id="NF038075">
    <property type="entry name" value="fam_STM4013"/>
    <property type="match status" value="1"/>
</dbReference>
<gene>
    <name evidence="3" type="ORF">GCM10014715_62440</name>
</gene>
<comment type="caution">
    <text evidence="3">The sequence shown here is derived from an EMBL/GenBank/DDBJ whole genome shotgun (WGS) entry which is preliminary data.</text>
</comment>
<feature type="compositionally biased region" description="Pro residues" evidence="1">
    <location>
        <begin position="1"/>
        <end position="11"/>
    </location>
</feature>
<dbReference type="Pfam" id="PF00884">
    <property type="entry name" value="Sulfatase"/>
    <property type="match status" value="1"/>
</dbReference>
<sequence length="305" mass="32790">MPSPDPTPTPLPDGSQRQVTPVPAAAPADPDMNEIVGSHDLLLVTLDTLRYDVAAELASSGRIPHLARHLPGGRWERRHAPGSFTYASHQAIFAGFLPTPAAPGPHPRLFAASFAGSETTAERTWVYDTPDLVSGLARAGYHTVCVGGVGFFNKQGPLGSVLPGLFQESHWEPGFGVASPTSFEQQVACAERAVRQIPAGKRLFLFVNVSALHQPNWFHLPGATREAGDTRETHAAALEYVDRHIGRLFAAASSRRRCFAVVCSDHGTAYGDDGYTGHRIGHESVWTVPYAHFFLEPETGAGAAR</sequence>
<accession>A0A919ABV9</accession>
<dbReference type="EMBL" id="BNBC01000036">
    <property type="protein sequence ID" value="GHE97698.1"/>
    <property type="molecule type" value="Genomic_DNA"/>
</dbReference>
<keyword evidence="4" id="KW-1185">Reference proteome</keyword>
<name>A0A919ABV9_9ACTN</name>
<dbReference type="InterPro" id="IPR017850">
    <property type="entry name" value="Alkaline_phosphatase_core_sf"/>
</dbReference>
<proteinExistence type="predicted"/>
<reference evidence="3" key="2">
    <citation type="submission" date="2020-09" db="EMBL/GenBank/DDBJ databases">
        <authorList>
            <person name="Sun Q."/>
            <person name="Ohkuma M."/>
        </authorList>
    </citation>
    <scope>NUCLEOTIDE SEQUENCE</scope>
    <source>
        <strain evidence="3">JCM 3302</strain>
    </source>
</reference>
<dbReference type="SUPFAM" id="SSF53649">
    <property type="entry name" value="Alkaline phosphatase-like"/>
    <property type="match status" value="1"/>
</dbReference>
<dbReference type="InterPro" id="IPR000917">
    <property type="entry name" value="Sulfatase_N"/>
</dbReference>
<dbReference type="InterPro" id="IPR047838">
    <property type="entry name" value="STM4013-like"/>
</dbReference>
<feature type="domain" description="Sulfatase N-terminal" evidence="2">
    <location>
        <begin position="41"/>
        <end position="284"/>
    </location>
</feature>
<feature type="compositionally biased region" description="Low complexity" evidence="1">
    <location>
        <begin position="21"/>
        <end position="30"/>
    </location>
</feature>
<reference evidence="3" key="1">
    <citation type="journal article" date="2014" name="Int. J. Syst. Evol. Microbiol.">
        <title>Complete genome sequence of Corynebacterium casei LMG S-19264T (=DSM 44701T), isolated from a smear-ripened cheese.</title>
        <authorList>
            <consortium name="US DOE Joint Genome Institute (JGI-PGF)"/>
            <person name="Walter F."/>
            <person name="Albersmeier A."/>
            <person name="Kalinowski J."/>
            <person name="Ruckert C."/>
        </authorList>
    </citation>
    <scope>NUCLEOTIDE SEQUENCE</scope>
    <source>
        <strain evidence="3">JCM 3302</strain>
    </source>
</reference>
<dbReference type="Proteomes" id="UP000641386">
    <property type="component" value="Unassembled WGS sequence"/>
</dbReference>
<dbReference type="Gene3D" id="3.40.720.10">
    <property type="entry name" value="Alkaline Phosphatase, subunit A"/>
    <property type="match status" value="1"/>
</dbReference>